<feature type="signal peptide" evidence="1">
    <location>
        <begin position="1"/>
        <end position="26"/>
    </location>
</feature>
<accession>A0ABQ3QJX0</accession>
<sequence length="401" mass="41932">MWRGRAAGCALTALLLVAGCSAPGSAPDATASQVQQVLDRRAAAVLKHDEAGYLAAVDPAATGLRVAQRTELGNLAQVPIGSWTYKVTGVDRHGATATAKVDLRYRIEGYDSAPVTAARALTLDRRGGSWYVTDDRPAQGAAQLLWQQGPVTAVRGAHSLILGVGQDRAKLDGVAAAEDAAVPAVSAAWPGKWAGRVVVLVPSSLDGMAALLGAPAASYRGIAAVTTGEAGGAAAAPADRVIVNPEAYAVLGDLGRKVVLTHETTHVATRAHTSPATPMWLSEGYADWVGYRGTGRTAPQAAPELQKAVRAGGLPADLPSDADFGFDGGADRLARAYEGGWLACRLIATQWGEATLARFYTKVGDQPHREGALEKAMQEELGLSPREFTTRWREYVRGQLA</sequence>
<gene>
    <name evidence="2" type="ORF">Sviol_19870</name>
</gene>
<proteinExistence type="predicted"/>
<dbReference type="Proteomes" id="UP001050808">
    <property type="component" value="Unassembled WGS sequence"/>
</dbReference>
<reference evidence="2" key="1">
    <citation type="submission" date="2024-05" db="EMBL/GenBank/DDBJ databases">
        <title>Whole genome shotgun sequence of Streptomyces violascens NBRC 12920.</title>
        <authorList>
            <person name="Komaki H."/>
            <person name="Tamura T."/>
        </authorList>
    </citation>
    <scope>NUCLEOTIDE SEQUENCE</scope>
    <source>
        <strain evidence="2">NBRC 12920</strain>
    </source>
</reference>
<name>A0ABQ3QJX0_9ACTN</name>
<evidence type="ECO:0000256" key="1">
    <source>
        <dbReference type="SAM" id="SignalP"/>
    </source>
</evidence>
<keyword evidence="1" id="KW-0732">Signal</keyword>
<protein>
    <recommendedName>
        <fullName evidence="4">Lipoprotein</fullName>
    </recommendedName>
</protein>
<evidence type="ECO:0008006" key="4">
    <source>
        <dbReference type="Google" id="ProtNLM"/>
    </source>
</evidence>
<dbReference type="PROSITE" id="PS51257">
    <property type="entry name" value="PROKAR_LIPOPROTEIN"/>
    <property type="match status" value="1"/>
</dbReference>
<evidence type="ECO:0000313" key="2">
    <source>
        <dbReference type="EMBL" id="GHI37579.1"/>
    </source>
</evidence>
<organism evidence="2 3">
    <name type="scientific">Streptomyces violascens</name>
    <dbReference type="NCBI Taxonomy" id="67381"/>
    <lineage>
        <taxon>Bacteria</taxon>
        <taxon>Bacillati</taxon>
        <taxon>Actinomycetota</taxon>
        <taxon>Actinomycetes</taxon>
        <taxon>Kitasatosporales</taxon>
        <taxon>Streptomycetaceae</taxon>
        <taxon>Streptomyces</taxon>
    </lineage>
</organism>
<dbReference type="EMBL" id="BNDY01000002">
    <property type="protein sequence ID" value="GHI37579.1"/>
    <property type="molecule type" value="Genomic_DNA"/>
</dbReference>
<evidence type="ECO:0000313" key="3">
    <source>
        <dbReference type="Proteomes" id="UP001050808"/>
    </source>
</evidence>
<keyword evidence="3" id="KW-1185">Reference proteome</keyword>
<feature type="chain" id="PRO_5047282129" description="Lipoprotein" evidence="1">
    <location>
        <begin position="27"/>
        <end position="401"/>
    </location>
</feature>
<comment type="caution">
    <text evidence="2">The sequence shown here is derived from an EMBL/GenBank/DDBJ whole genome shotgun (WGS) entry which is preliminary data.</text>
</comment>